<sequence>MTNFRFSKLLGSAIRATPVTVHRPLRGLKKNIPREATNCSGGKSYRSGYIQRKQSSKFRQGALAGKGKASEPWSVKFLPDRIDGFKFDPSPPKVTNGWLTLSDHLENPAL</sequence>
<protein>
    <submittedName>
        <fullName evidence="1">Uncharacterized protein</fullName>
    </submittedName>
</protein>
<accession>A0A1Y2LWH8</accession>
<evidence type="ECO:0000313" key="2">
    <source>
        <dbReference type="Proteomes" id="UP000193240"/>
    </source>
</evidence>
<evidence type="ECO:0000313" key="1">
    <source>
        <dbReference type="EMBL" id="OSS48203.1"/>
    </source>
</evidence>
<dbReference type="AlphaFoldDB" id="A0A1Y2LWH8"/>
<dbReference type="EMBL" id="KZ107846">
    <property type="protein sequence ID" value="OSS48203.1"/>
    <property type="molecule type" value="Genomic_DNA"/>
</dbReference>
<organism evidence="1 2">
    <name type="scientific">Epicoccum nigrum</name>
    <name type="common">Soil fungus</name>
    <name type="synonym">Epicoccum purpurascens</name>
    <dbReference type="NCBI Taxonomy" id="105696"/>
    <lineage>
        <taxon>Eukaryota</taxon>
        <taxon>Fungi</taxon>
        <taxon>Dikarya</taxon>
        <taxon>Ascomycota</taxon>
        <taxon>Pezizomycotina</taxon>
        <taxon>Dothideomycetes</taxon>
        <taxon>Pleosporomycetidae</taxon>
        <taxon>Pleosporales</taxon>
        <taxon>Pleosporineae</taxon>
        <taxon>Didymellaceae</taxon>
        <taxon>Epicoccum</taxon>
    </lineage>
</organism>
<proteinExistence type="predicted"/>
<gene>
    <name evidence="1" type="ORF">B5807_07860</name>
</gene>
<keyword evidence="2" id="KW-1185">Reference proteome</keyword>
<reference evidence="1 2" key="1">
    <citation type="journal article" date="2017" name="Genome Announc.">
        <title>Genome sequence of the saprophytic ascomycete Epicoccum nigrum ICMP 19927 strain isolated from New Zealand.</title>
        <authorList>
            <person name="Fokin M."/>
            <person name="Fleetwood D."/>
            <person name="Weir B.S."/>
            <person name="Villas-Boas S.G."/>
        </authorList>
    </citation>
    <scope>NUCLEOTIDE SEQUENCE [LARGE SCALE GENOMIC DNA]</scope>
    <source>
        <strain evidence="1 2">ICMP 19927</strain>
    </source>
</reference>
<dbReference type="Proteomes" id="UP000193240">
    <property type="component" value="Unassembled WGS sequence"/>
</dbReference>
<name>A0A1Y2LWH8_EPING</name>
<dbReference type="InParanoid" id="A0A1Y2LWH8"/>